<feature type="transmembrane region" description="Helical" evidence="1">
    <location>
        <begin position="155"/>
        <end position="178"/>
    </location>
</feature>
<feature type="transmembrane region" description="Helical" evidence="1">
    <location>
        <begin position="71"/>
        <end position="95"/>
    </location>
</feature>
<evidence type="ECO:0000313" key="3">
    <source>
        <dbReference type="Proteomes" id="UP000816034"/>
    </source>
</evidence>
<dbReference type="EMBL" id="PYSW02000024">
    <property type="protein sequence ID" value="KAG2382431.1"/>
    <property type="molecule type" value="Genomic_DNA"/>
</dbReference>
<keyword evidence="3" id="KW-1185">Reference proteome</keyword>
<keyword evidence="1" id="KW-0812">Transmembrane</keyword>
<dbReference type="AlphaFoldDB" id="A0AA88KNC7"/>
<reference evidence="2 3" key="1">
    <citation type="journal article" date="2018" name="BMC Genomics">
        <title>The genome of Naegleria lovaniensis, the basis for a comparative approach to unravel pathogenicity factors of the human pathogenic amoeba N. fowleri.</title>
        <authorList>
            <person name="Liechti N."/>
            <person name="Schurch N."/>
            <person name="Bruggmann R."/>
            <person name="Wittwer M."/>
        </authorList>
    </citation>
    <scope>NUCLEOTIDE SEQUENCE [LARGE SCALE GENOMIC DNA]</scope>
    <source>
        <strain evidence="2 3">ATCC 30569</strain>
    </source>
</reference>
<feature type="transmembrane region" description="Helical" evidence="1">
    <location>
        <begin position="126"/>
        <end position="143"/>
    </location>
</feature>
<sequence length="204" mass="22791">MSSSSSHHNTTESRSSSNHDFISLFLSTFSLSELNSLFNDTKTQIHSLIQHVKENHTSIIQKGLSHEHVRFVSVLLLAVLSVLCVVFPGILSLFLTLNFGSFVFSYGSDEASIQYATQCQRVSHEFIRFIGVLIFPIMVLNFLSNRWNDKVRKDFTMVMMVLTGCLALIMLFSLVISGGAISKLSLLIGFALTGVLCYLNFKLL</sequence>
<proteinExistence type="predicted"/>
<evidence type="ECO:0000256" key="1">
    <source>
        <dbReference type="SAM" id="Phobius"/>
    </source>
</evidence>
<comment type="caution">
    <text evidence="2">The sequence shown here is derived from an EMBL/GenBank/DDBJ whole genome shotgun (WGS) entry which is preliminary data.</text>
</comment>
<evidence type="ECO:0000313" key="2">
    <source>
        <dbReference type="EMBL" id="KAG2382431.1"/>
    </source>
</evidence>
<keyword evidence="1" id="KW-1133">Transmembrane helix</keyword>
<name>A0AA88KNC7_NAELO</name>
<dbReference type="RefSeq" id="XP_044548110.1">
    <property type="nucleotide sequence ID" value="XM_044695405.1"/>
</dbReference>
<gene>
    <name evidence="2" type="ORF">C9374_005633</name>
</gene>
<dbReference type="GeneID" id="68098088"/>
<protein>
    <submittedName>
        <fullName evidence="2">Uncharacterized protein</fullName>
    </submittedName>
</protein>
<keyword evidence="1" id="KW-0472">Membrane</keyword>
<dbReference type="Proteomes" id="UP000816034">
    <property type="component" value="Unassembled WGS sequence"/>
</dbReference>
<feature type="transmembrane region" description="Helical" evidence="1">
    <location>
        <begin position="184"/>
        <end position="201"/>
    </location>
</feature>
<organism evidence="2 3">
    <name type="scientific">Naegleria lovaniensis</name>
    <name type="common">Amoeba</name>
    <dbReference type="NCBI Taxonomy" id="51637"/>
    <lineage>
        <taxon>Eukaryota</taxon>
        <taxon>Discoba</taxon>
        <taxon>Heterolobosea</taxon>
        <taxon>Tetramitia</taxon>
        <taxon>Eutetramitia</taxon>
        <taxon>Vahlkampfiidae</taxon>
        <taxon>Naegleria</taxon>
    </lineage>
</organism>
<accession>A0AA88KNC7</accession>